<keyword evidence="7" id="KW-1185">Reference proteome</keyword>
<accession>A0A5N5TH41</accession>
<proteinExistence type="inferred from homology"/>
<reference evidence="6 7" key="1">
    <citation type="journal article" date="2019" name="PLoS Biol.">
        <title>Sex chromosomes control vertical transmission of feminizing Wolbachia symbionts in an isopod.</title>
        <authorList>
            <person name="Becking T."/>
            <person name="Chebbi M.A."/>
            <person name="Giraud I."/>
            <person name="Moumen B."/>
            <person name="Laverre T."/>
            <person name="Caubet Y."/>
            <person name="Peccoud J."/>
            <person name="Gilbert C."/>
            <person name="Cordaux R."/>
        </authorList>
    </citation>
    <scope>NUCLEOTIDE SEQUENCE [LARGE SCALE GENOMIC DNA]</scope>
    <source>
        <strain evidence="6">ANa2</strain>
        <tissue evidence="6">Whole body excluding digestive tract and cuticle</tissue>
    </source>
</reference>
<keyword evidence="5" id="KW-0325">Glycoprotein</keyword>
<evidence type="ECO:0000313" key="7">
    <source>
        <dbReference type="Proteomes" id="UP000326759"/>
    </source>
</evidence>
<keyword evidence="4" id="KW-0378">Hydrolase</keyword>
<dbReference type="OrthoDB" id="6337535at2759"/>
<dbReference type="AlphaFoldDB" id="A0A5N5TH41"/>
<dbReference type="Pfam" id="PF05577">
    <property type="entry name" value="Peptidase_S28"/>
    <property type="match status" value="1"/>
</dbReference>
<evidence type="ECO:0000256" key="3">
    <source>
        <dbReference type="ARBA" id="ARBA00022729"/>
    </source>
</evidence>
<keyword evidence="3" id="KW-0732">Signal</keyword>
<evidence type="ECO:0000256" key="1">
    <source>
        <dbReference type="ARBA" id="ARBA00011079"/>
    </source>
</evidence>
<comment type="caution">
    <text evidence="6">The sequence shown here is derived from an EMBL/GenBank/DDBJ whole genome shotgun (WGS) entry which is preliminary data.</text>
</comment>
<protein>
    <submittedName>
        <fullName evidence="6">Putative serine protease</fullName>
    </submittedName>
</protein>
<evidence type="ECO:0000256" key="5">
    <source>
        <dbReference type="ARBA" id="ARBA00023180"/>
    </source>
</evidence>
<comment type="similarity">
    <text evidence="1">Belongs to the peptidase S28 family.</text>
</comment>
<dbReference type="Gene3D" id="3.40.50.1820">
    <property type="entry name" value="alpha/beta hydrolase"/>
    <property type="match status" value="1"/>
</dbReference>
<organism evidence="6 7">
    <name type="scientific">Armadillidium nasatum</name>
    <dbReference type="NCBI Taxonomy" id="96803"/>
    <lineage>
        <taxon>Eukaryota</taxon>
        <taxon>Metazoa</taxon>
        <taxon>Ecdysozoa</taxon>
        <taxon>Arthropoda</taxon>
        <taxon>Crustacea</taxon>
        <taxon>Multicrustacea</taxon>
        <taxon>Malacostraca</taxon>
        <taxon>Eumalacostraca</taxon>
        <taxon>Peracarida</taxon>
        <taxon>Isopoda</taxon>
        <taxon>Oniscidea</taxon>
        <taxon>Crinocheta</taxon>
        <taxon>Armadillidiidae</taxon>
        <taxon>Armadillidium</taxon>
    </lineage>
</organism>
<dbReference type="GO" id="GO:0008239">
    <property type="term" value="F:dipeptidyl-peptidase activity"/>
    <property type="evidence" value="ECO:0007669"/>
    <property type="project" value="TreeGrafter"/>
</dbReference>
<dbReference type="InterPro" id="IPR008758">
    <property type="entry name" value="Peptidase_S28"/>
</dbReference>
<evidence type="ECO:0000256" key="4">
    <source>
        <dbReference type="ARBA" id="ARBA00022801"/>
    </source>
</evidence>
<gene>
    <name evidence="6" type="ORF">Anas_11875</name>
</gene>
<dbReference type="GO" id="GO:0006508">
    <property type="term" value="P:proteolysis"/>
    <property type="evidence" value="ECO:0007669"/>
    <property type="project" value="UniProtKB-KW"/>
</dbReference>
<keyword evidence="2 6" id="KW-0645">Protease</keyword>
<evidence type="ECO:0000256" key="2">
    <source>
        <dbReference type="ARBA" id="ARBA00022670"/>
    </source>
</evidence>
<dbReference type="GO" id="GO:0070008">
    <property type="term" value="F:serine-type exopeptidase activity"/>
    <property type="evidence" value="ECO:0007669"/>
    <property type="project" value="InterPro"/>
</dbReference>
<sequence length="77" mass="8703">MEERIPKVTRVVLVNGSIDPWHYLGVLQDLNDEAPSIYINGTAHCANMYPVAPSDPVQLTEARQQIEDLIGKWLQED</sequence>
<dbReference type="PANTHER" id="PTHR11010">
    <property type="entry name" value="PROTEASE S28 PRO-X CARBOXYPEPTIDASE-RELATED"/>
    <property type="match status" value="1"/>
</dbReference>
<dbReference type="Proteomes" id="UP000326759">
    <property type="component" value="Unassembled WGS sequence"/>
</dbReference>
<evidence type="ECO:0000313" key="6">
    <source>
        <dbReference type="EMBL" id="KAB7504485.1"/>
    </source>
</evidence>
<dbReference type="PANTHER" id="PTHR11010:SF117">
    <property type="entry name" value="SERINE PROTEASE 16"/>
    <property type="match status" value="1"/>
</dbReference>
<name>A0A5N5TH41_9CRUS</name>
<dbReference type="InterPro" id="IPR029058">
    <property type="entry name" value="AB_hydrolase_fold"/>
</dbReference>
<dbReference type="EMBL" id="SEYY01003076">
    <property type="protein sequence ID" value="KAB7504485.1"/>
    <property type="molecule type" value="Genomic_DNA"/>
</dbReference>